<dbReference type="Pfam" id="PF07731">
    <property type="entry name" value="Cu-oxidase_2"/>
    <property type="match status" value="1"/>
</dbReference>
<feature type="chain" id="PRO_5044576299" description="L-ascorbate oxidase" evidence="13">
    <location>
        <begin position="35"/>
        <end position="588"/>
    </location>
</feature>
<organism evidence="17">
    <name type="scientific">Physcomitrium patens</name>
    <name type="common">Spreading-leaved earth moss</name>
    <name type="synonym">Physcomitrella patens</name>
    <dbReference type="NCBI Taxonomy" id="3218"/>
    <lineage>
        <taxon>Eukaryota</taxon>
        <taxon>Viridiplantae</taxon>
        <taxon>Streptophyta</taxon>
        <taxon>Embryophyta</taxon>
        <taxon>Bryophyta</taxon>
        <taxon>Bryophytina</taxon>
        <taxon>Bryopsida</taxon>
        <taxon>Funariidae</taxon>
        <taxon>Funariales</taxon>
        <taxon>Funariaceae</taxon>
        <taxon>Physcomitrium</taxon>
    </lineage>
</organism>
<evidence type="ECO:0000256" key="10">
    <source>
        <dbReference type="ARBA" id="ARBA00023008"/>
    </source>
</evidence>
<protein>
    <recommendedName>
        <fullName evidence="6">L-ascorbate oxidase</fullName>
        <ecNumber evidence="5">1.10.3.3</ecNumber>
    </recommendedName>
</protein>
<dbReference type="InterPro" id="IPR045087">
    <property type="entry name" value="Cu-oxidase_fam"/>
</dbReference>
<dbReference type="GO" id="GO:0005507">
    <property type="term" value="F:copper ion binding"/>
    <property type="evidence" value="ECO:0007669"/>
    <property type="project" value="InterPro"/>
</dbReference>
<accession>A0A2K1J6I1</accession>
<dbReference type="PANTHER" id="PTHR11709">
    <property type="entry name" value="MULTI-COPPER OXIDASE"/>
    <property type="match status" value="1"/>
</dbReference>
<evidence type="ECO:0000256" key="6">
    <source>
        <dbReference type="ARBA" id="ARBA00022095"/>
    </source>
</evidence>
<comment type="subcellular location">
    <subcellularLocation>
        <location evidence="2">Secreted</location>
    </subcellularLocation>
</comment>
<dbReference type="RefSeq" id="XP_024399195.1">
    <property type="nucleotide sequence ID" value="XM_024543427.2"/>
</dbReference>
<comment type="cofactor">
    <cofactor evidence="1">
        <name>Cu cation</name>
        <dbReference type="ChEBI" id="CHEBI:23378"/>
    </cofactor>
</comment>
<evidence type="ECO:0000256" key="8">
    <source>
        <dbReference type="ARBA" id="ARBA00022723"/>
    </source>
</evidence>
<comment type="catalytic activity">
    <reaction evidence="12">
        <text>4 L-ascorbate + O2 = 4 monodehydro-L-ascorbate radical + 2 H2O</text>
        <dbReference type="Rhea" id="RHEA:30243"/>
        <dbReference type="ChEBI" id="CHEBI:15377"/>
        <dbReference type="ChEBI" id="CHEBI:15379"/>
        <dbReference type="ChEBI" id="CHEBI:38290"/>
        <dbReference type="ChEBI" id="CHEBI:59513"/>
        <dbReference type="EC" id="1.10.3.3"/>
    </reaction>
</comment>
<evidence type="ECO:0000256" key="1">
    <source>
        <dbReference type="ARBA" id="ARBA00001935"/>
    </source>
</evidence>
<dbReference type="Pfam" id="PF00394">
    <property type="entry name" value="Cu-oxidase"/>
    <property type="match status" value="1"/>
</dbReference>
<dbReference type="EnsemblPlants" id="Pp3c16_80V3.2">
    <property type="protein sequence ID" value="Pp3c16_80V3.2"/>
    <property type="gene ID" value="Pp3c16_80"/>
</dbReference>
<dbReference type="InterPro" id="IPR017760">
    <property type="entry name" value="L-ascorbate_oxidase_pln"/>
</dbReference>
<dbReference type="EMBL" id="ABEU02000016">
    <property type="protein sequence ID" value="PNR37139.1"/>
    <property type="molecule type" value="Genomic_DNA"/>
</dbReference>
<evidence type="ECO:0000259" key="15">
    <source>
        <dbReference type="Pfam" id="PF07731"/>
    </source>
</evidence>
<dbReference type="OrthoDB" id="2121828at2759"/>
<dbReference type="InterPro" id="IPR001117">
    <property type="entry name" value="Cu-oxidase_2nd"/>
</dbReference>
<feature type="domain" description="Plastocyanin-like" evidence="14">
    <location>
        <begin position="169"/>
        <end position="333"/>
    </location>
</feature>
<dbReference type="InterPro" id="IPR034267">
    <property type="entry name" value="CuRO_3_AAO"/>
</dbReference>
<sequence>MTAAGYRAGGSITMRWAALCVVATVLALAGFANAKVVEHDFEVAYVDAAPDCYAKTVIGINGVYPGPTIRAVQGDILKITFHNYIATEGITMHWHGIRQVGSAWADGTAAVAQCPILYGESFTYEFIVDRPGTYFYHGHFGSQRAAGFYGALIVDLPAGKHEPYHYDGEHMIIVNDWWHRPIVTQEQGLEAIPFKFVGDPQSLLLEGRGRYNCSAVPTYTPAAISCNQTDERCAPHVMKVERGKTYRLRLASVASLSSLNFKIEGHKMKVVEADGHNVQPFWTDNLDLYSGETYSVLVSANMPGDNYHLGLNVRGREDHNVPTGLGILNYNNAPVRQPSTPAPKGPAWDDFEASKRQARKYKALKHNPDPTSHALDRHAKVTRTLILLTTQQKLKGHIKWAINNVTYAPLPTPVLAGLVYNISGSYDTAPPPDKMPADYNIYAPPPVTETNKGSGVYQFKTGDVVDVIIQNCGNLQNISENHPWHLHGHDFWILGYGDGKYDPKTSPKTFNLKNPPMRNNVPTFPFAWTAIRFKLDNPGAWPFHCHIEWHVHLGMGVVFAHGIEEVRAKGIPNSVLGCGLTKQLFKLR</sequence>
<dbReference type="AlphaFoldDB" id="A0A2K1J6I1"/>
<dbReference type="SUPFAM" id="SSF49503">
    <property type="entry name" value="Cupredoxins"/>
    <property type="match status" value="3"/>
</dbReference>
<keyword evidence="9" id="KW-0560">Oxidoreductase</keyword>
<keyword evidence="11" id="KW-1015">Disulfide bond</keyword>
<dbReference type="InterPro" id="IPR002355">
    <property type="entry name" value="Cu_oxidase_Cu_BS"/>
</dbReference>
<feature type="signal peptide" evidence="13">
    <location>
        <begin position="1"/>
        <end position="34"/>
    </location>
</feature>
<reference evidence="17 19" key="2">
    <citation type="journal article" date="2018" name="Plant J.">
        <title>The Physcomitrella patens chromosome-scale assembly reveals moss genome structure and evolution.</title>
        <authorList>
            <person name="Lang D."/>
            <person name="Ullrich K.K."/>
            <person name="Murat F."/>
            <person name="Fuchs J."/>
            <person name="Jenkins J."/>
            <person name="Haas F.B."/>
            <person name="Piednoel M."/>
            <person name="Gundlach H."/>
            <person name="Van Bel M."/>
            <person name="Meyberg R."/>
            <person name="Vives C."/>
            <person name="Morata J."/>
            <person name="Symeonidi A."/>
            <person name="Hiss M."/>
            <person name="Muchero W."/>
            <person name="Kamisugi Y."/>
            <person name="Saleh O."/>
            <person name="Blanc G."/>
            <person name="Decker E.L."/>
            <person name="van Gessel N."/>
            <person name="Grimwood J."/>
            <person name="Hayes R.D."/>
            <person name="Graham S.W."/>
            <person name="Gunter L.E."/>
            <person name="McDaniel S.F."/>
            <person name="Hoernstein S.N.W."/>
            <person name="Larsson A."/>
            <person name="Li F.W."/>
            <person name="Perroud P.F."/>
            <person name="Phillips J."/>
            <person name="Ranjan P."/>
            <person name="Rokshar D.S."/>
            <person name="Rothfels C.J."/>
            <person name="Schneider L."/>
            <person name="Shu S."/>
            <person name="Stevenson D.W."/>
            <person name="Thummler F."/>
            <person name="Tillich M."/>
            <person name="Villarreal Aguilar J.C."/>
            <person name="Widiez T."/>
            <person name="Wong G.K."/>
            <person name="Wymore A."/>
            <person name="Zhang Y."/>
            <person name="Zimmer A.D."/>
            <person name="Quatrano R.S."/>
            <person name="Mayer K.F.X."/>
            <person name="Goodstein D."/>
            <person name="Casacuberta J.M."/>
            <person name="Vandepoele K."/>
            <person name="Reski R."/>
            <person name="Cuming A.C."/>
            <person name="Tuskan G.A."/>
            <person name="Maumus F."/>
            <person name="Salse J."/>
            <person name="Schmutz J."/>
            <person name="Rensing S.A."/>
        </authorList>
    </citation>
    <scope>NUCLEOTIDE SEQUENCE [LARGE SCALE GENOMIC DNA]</scope>
    <source>
        <strain evidence="18 19">cv. Gransden 2004</strain>
    </source>
</reference>
<dbReference type="GO" id="GO:0016491">
    <property type="term" value="F:oxidoreductase activity"/>
    <property type="evidence" value="ECO:0000318"/>
    <property type="project" value="GO_Central"/>
</dbReference>
<dbReference type="GO" id="GO:0005576">
    <property type="term" value="C:extracellular region"/>
    <property type="evidence" value="ECO:0007669"/>
    <property type="project" value="UniProtKB-SubCell"/>
</dbReference>
<dbReference type="PaxDb" id="3218-PP1S144_8V6.1"/>
<dbReference type="Gramene" id="Pp3c16_80V3.1">
    <property type="protein sequence ID" value="Pp3c16_80V3.1"/>
    <property type="gene ID" value="Pp3c16_80"/>
</dbReference>
<dbReference type="PANTHER" id="PTHR11709:SF394">
    <property type="entry name" value="FI03373P-RELATED"/>
    <property type="match status" value="1"/>
</dbReference>
<evidence type="ECO:0000256" key="11">
    <source>
        <dbReference type="ARBA" id="ARBA00023157"/>
    </source>
</evidence>
<evidence type="ECO:0000256" key="7">
    <source>
        <dbReference type="ARBA" id="ARBA00022525"/>
    </source>
</evidence>
<proteinExistence type="inferred from homology"/>
<dbReference type="OMA" id="ENIGAWM"/>
<reference evidence="18" key="3">
    <citation type="submission" date="2020-12" db="UniProtKB">
        <authorList>
            <consortium name="EnsemblPlants"/>
        </authorList>
    </citation>
    <scope>IDENTIFICATION</scope>
</reference>
<dbReference type="InterPro" id="IPR011707">
    <property type="entry name" value="Cu-oxidase-like_N"/>
</dbReference>
<evidence type="ECO:0000259" key="14">
    <source>
        <dbReference type="Pfam" id="PF00394"/>
    </source>
</evidence>
<feature type="domain" description="Plastocyanin-like" evidence="16">
    <location>
        <begin position="43"/>
        <end position="156"/>
    </location>
</feature>
<name>A0A2K1J6I1_PHYPA</name>
<evidence type="ECO:0000256" key="2">
    <source>
        <dbReference type="ARBA" id="ARBA00004613"/>
    </source>
</evidence>
<dbReference type="GO" id="GO:0008447">
    <property type="term" value="F:L-ascorbate oxidase activity"/>
    <property type="evidence" value="ECO:0007669"/>
    <property type="project" value="UniProtKB-EC"/>
</dbReference>
<evidence type="ECO:0000256" key="5">
    <source>
        <dbReference type="ARBA" id="ARBA00012301"/>
    </source>
</evidence>
<dbReference type="Pfam" id="PF07732">
    <property type="entry name" value="Cu-oxidase_3"/>
    <property type="match status" value="1"/>
</dbReference>
<dbReference type="GeneID" id="112293700"/>
<evidence type="ECO:0000313" key="19">
    <source>
        <dbReference type="Proteomes" id="UP000006727"/>
    </source>
</evidence>
<dbReference type="Proteomes" id="UP000006727">
    <property type="component" value="Chromosome 16"/>
</dbReference>
<keyword evidence="19" id="KW-1185">Reference proteome</keyword>
<dbReference type="STRING" id="3218.A0A2K1J6I1"/>
<dbReference type="InterPro" id="IPR011706">
    <property type="entry name" value="Cu-oxidase_C"/>
</dbReference>
<dbReference type="CDD" id="cd13893">
    <property type="entry name" value="CuRO_3_AAO"/>
    <property type="match status" value="1"/>
</dbReference>
<evidence type="ECO:0000313" key="17">
    <source>
        <dbReference type="EMBL" id="PNR37139.1"/>
    </source>
</evidence>
<keyword evidence="10" id="KW-0186">Copper</keyword>
<comment type="similarity">
    <text evidence="3">Belongs to the multicopper oxidase family.</text>
</comment>
<evidence type="ECO:0000256" key="13">
    <source>
        <dbReference type="SAM" id="SignalP"/>
    </source>
</evidence>
<keyword evidence="13" id="KW-0732">Signal</keyword>
<evidence type="ECO:0000313" key="18">
    <source>
        <dbReference type="EnsemblPlants" id="Pp3c16_80V3.1"/>
    </source>
</evidence>
<dbReference type="EC" id="1.10.3.3" evidence="5"/>
<dbReference type="Gramene" id="Pp3c16_80V3.2">
    <property type="protein sequence ID" value="Pp3c16_80V3.2"/>
    <property type="gene ID" value="Pp3c16_80"/>
</dbReference>
<evidence type="ECO:0000256" key="12">
    <source>
        <dbReference type="ARBA" id="ARBA00048908"/>
    </source>
</evidence>
<dbReference type="PROSITE" id="PS00080">
    <property type="entry name" value="MULTICOPPER_OXIDASE2"/>
    <property type="match status" value="1"/>
</dbReference>
<evidence type="ECO:0000256" key="3">
    <source>
        <dbReference type="ARBA" id="ARBA00010609"/>
    </source>
</evidence>
<keyword evidence="7" id="KW-0964">Secreted</keyword>
<feature type="domain" description="Plastocyanin-like" evidence="15">
    <location>
        <begin position="449"/>
        <end position="561"/>
    </location>
</feature>
<dbReference type="InterPro" id="IPR008972">
    <property type="entry name" value="Cupredoxin"/>
</dbReference>
<dbReference type="NCBIfam" id="TIGR03388">
    <property type="entry name" value="ascorbase"/>
    <property type="match status" value="1"/>
</dbReference>
<reference evidence="17 19" key="1">
    <citation type="journal article" date="2008" name="Science">
        <title>The Physcomitrella genome reveals evolutionary insights into the conquest of land by plants.</title>
        <authorList>
            <person name="Rensing S."/>
            <person name="Lang D."/>
            <person name="Zimmer A."/>
            <person name="Terry A."/>
            <person name="Salamov A."/>
            <person name="Shapiro H."/>
            <person name="Nishiyama T."/>
            <person name="Perroud P.-F."/>
            <person name="Lindquist E."/>
            <person name="Kamisugi Y."/>
            <person name="Tanahashi T."/>
            <person name="Sakakibara K."/>
            <person name="Fujita T."/>
            <person name="Oishi K."/>
            <person name="Shin-I T."/>
            <person name="Kuroki Y."/>
            <person name="Toyoda A."/>
            <person name="Suzuki Y."/>
            <person name="Hashimoto A."/>
            <person name="Yamaguchi K."/>
            <person name="Sugano A."/>
            <person name="Kohara Y."/>
            <person name="Fujiyama A."/>
            <person name="Anterola A."/>
            <person name="Aoki S."/>
            <person name="Ashton N."/>
            <person name="Barbazuk W.B."/>
            <person name="Barker E."/>
            <person name="Bennetzen J."/>
            <person name="Bezanilla M."/>
            <person name="Blankenship R."/>
            <person name="Cho S.H."/>
            <person name="Dutcher S."/>
            <person name="Estelle M."/>
            <person name="Fawcett J.A."/>
            <person name="Gundlach H."/>
            <person name="Hanada K."/>
            <person name="Heyl A."/>
            <person name="Hicks K.A."/>
            <person name="Hugh J."/>
            <person name="Lohr M."/>
            <person name="Mayer K."/>
            <person name="Melkozernov A."/>
            <person name="Murata T."/>
            <person name="Nelson D."/>
            <person name="Pils B."/>
            <person name="Prigge M."/>
            <person name="Reiss B."/>
            <person name="Renner T."/>
            <person name="Rombauts S."/>
            <person name="Rushton P."/>
            <person name="Sanderfoot A."/>
            <person name="Schween G."/>
            <person name="Shiu S.-H."/>
            <person name="Stueber K."/>
            <person name="Theodoulou F.L."/>
            <person name="Tu H."/>
            <person name="Van de Peer Y."/>
            <person name="Verrier P.J."/>
            <person name="Waters E."/>
            <person name="Wood A."/>
            <person name="Yang L."/>
            <person name="Cove D."/>
            <person name="Cuming A."/>
            <person name="Hasebe M."/>
            <person name="Lucas S."/>
            <person name="Mishler D.B."/>
            <person name="Reski R."/>
            <person name="Grigoriev I."/>
            <person name="Quatrano R.S."/>
            <person name="Boore J.L."/>
        </authorList>
    </citation>
    <scope>NUCLEOTIDE SEQUENCE [LARGE SCALE GENOMIC DNA]</scope>
    <source>
        <strain evidence="18 19">cv. Gransden 2004</strain>
    </source>
</reference>
<dbReference type="FunFam" id="2.60.40.420:FF:000045">
    <property type="entry name" value="Laccase 2"/>
    <property type="match status" value="1"/>
</dbReference>
<gene>
    <name evidence="18" type="primary">LOC112293700</name>
    <name evidence="17" type="ORF">PHYPA_020246</name>
</gene>
<comment type="subunit">
    <text evidence="4">Dimer.</text>
</comment>
<keyword evidence="8" id="KW-0479">Metal-binding</keyword>
<dbReference type="EnsemblPlants" id="Pp3c16_80V3.1">
    <property type="protein sequence ID" value="Pp3c16_80V3.1"/>
    <property type="gene ID" value="Pp3c16_80"/>
</dbReference>
<evidence type="ECO:0000256" key="9">
    <source>
        <dbReference type="ARBA" id="ARBA00023002"/>
    </source>
</evidence>
<dbReference type="Gene3D" id="2.60.40.420">
    <property type="entry name" value="Cupredoxins - blue copper proteins"/>
    <property type="match status" value="3"/>
</dbReference>
<evidence type="ECO:0000259" key="16">
    <source>
        <dbReference type="Pfam" id="PF07732"/>
    </source>
</evidence>
<evidence type="ECO:0000256" key="4">
    <source>
        <dbReference type="ARBA" id="ARBA00011473"/>
    </source>
</evidence>